<dbReference type="Proteomes" id="UP000559010">
    <property type="component" value="Unassembled WGS sequence"/>
</dbReference>
<dbReference type="EMBL" id="JABBNU010000008">
    <property type="protein sequence ID" value="NMM49482.1"/>
    <property type="molecule type" value="Genomic_DNA"/>
</dbReference>
<dbReference type="PANTHER" id="PTHR30329">
    <property type="entry name" value="STATOR ELEMENT OF FLAGELLAR MOTOR COMPLEX"/>
    <property type="match status" value="1"/>
</dbReference>
<dbReference type="InterPro" id="IPR050330">
    <property type="entry name" value="Bact_OuterMem_StrucFunc"/>
</dbReference>
<comment type="subcellular location">
    <subcellularLocation>
        <location evidence="1">Cell outer membrane</location>
    </subcellularLocation>
</comment>
<accession>A0A848J8V5</accession>
<proteinExistence type="predicted"/>
<dbReference type="PANTHER" id="PTHR30329:SF21">
    <property type="entry name" value="LIPOPROTEIN YIAD-RELATED"/>
    <property type="match status" value="1"/>
</dbReference>
<dbReference type="InterPro" id="IPR006665">
    <property type="entry name" value="OmpA-like"/>
</dbReference>
<keyword evidence="8" id="KW-1185">Reference proteome</keyword>
<evidence type="ECO:0000256" key="3">
    <source>
        <dbReference type="ARBA" id="ARBA00023237"/>
    </source>
</evidence>
<reference evidence="7 8" key="1">
    <citation type="submission" date="2020-04" db="EMBL/GenBank/DDBJ databases">
        <title>Flammeovirgaceae bacterium KN852 isolated from deep sea.</title>
        <authorList>
            <person name="Zhang D.-C."/>
        </authorList>
    </citation>
    <scope>NUCLEOTIDE SEQUENCE [LARGE SCALE GENOMIC DNA]</scope>
    <source>
        <strain evidence="7 8">KN852</strain>
    </source>
</reference>
<dbReference type="Pfam" id="PF07676">
    <property type="entry name" value="PD40"/>
    <property type="match status" value="3"/>
</dbReference>
<name>A0A848J8V5_9BACT</name>
<dbReference type="InterPro" id="IPR006664">
    <property type="entry name" value="OMP_bac"/>
</dbReference>
<protein>
    <submittedName>
        <fullName evidence="7">OmpA family protein</fullName>
    </submittedName>
</protein>
<feature type="chain" id="PRO_5032836490" evidence="5">
    <location>
        <begin position="21"/>
        <end position="661"/>
    </location>
</feature>
<feature type="signal peptide" evidence="5">
    <location>
        <begin position="1"/>
        <end position="20"/>
    </location>
</feature>
<dbReference type="SUPFAM" id="SSF82171">
    <property type="entry name" value="DPP6 N-terminal domain-like"/>
    <property type="match status" value="1"/>
</dbReference>
<dbReference type="Gene3D" id="2.120.10.30">
    <property type="entry name" value="TolB, C-terminal domain"/>
    <property type="match status" value="1"/>
</dbReference>
<feature type="domain" description="OmpA-like" evidence="6">
    <location>
        <begin position="539"/>
        <end position="657"/>
    </location>
</feature>
<dbReference type="GO" id="GO:0009279">
    <property type="term" value="C:cell outer membrane"/>
    <property type="evidence" value="ECO:0007669"/>
    <property type="project" value="UniProtKB-SubCell"/>
</dbReference>
<dbReference type="PRINTS" id="PR01021">
    <property type="entry name" value="OMPADOMAIN"/>
</dbReference>
<evidence type="ECO:0000313" key="7">
    <source>
        <dbReference type="EMBL" id="NMM49482.1"/>
    </source>
</evidence>
<evidence type="ECO:0000259" key="6">
    <source>
        <dbReference type="PROSITE" id="PS51123"/>
    </source>
</evidence>
<dbReference type="CDD" id="cd07185">
    <property type="entry name" value="OmpA_C-like"/>
    <property type="match status" value="1"/>
</dbReference>
<comment type="caution">
    <text evidence="7">The sequence shown here is derived from an EMBL/GenBank/DDBJ whole genome shotgun (WGS) entry which is preliminary data.</text>
</comment>
<dbReference type="InterPro" id="IPR011042">
    <property type="entry name" value="6-blade_b-propeller_TolB-like"/>
</dbReference>
<keyword evidence="3" id="KW-0998">Cell outer membrane</keyword>
<dbReference type="SUPFAM" id="SSF103088">
    <property type="entry name" value="OmpA-like"/>
    <property type="match status" value="1"/>
</dbReference>
<keyword evidence="5" id="KW-0732">Signal</keyword>
<dbReference type="Gene3D" id="3.30.1330.60">
    <property type="entry name" value="OmpA-like domain"/>
    <property type="match status" value="1"/>
</dbReference>
<dbReference type="InterPro" id="IPR036737">
    <property type="entry name" value="OmpA-like_sf"/>
</dbReference>
<dbReference type="InterPro" id="IPR011659">
    <property type="entry name" value="WD40"/>
</dbReference>
<dbReference type="AlphaFoldDB" id="A0A848J8V5"/>
<evidence type="ECO:0000313" key="8">
    <source>
        <dbReference type="Proteomes" id="UP000559010"/>
    </source>
</evidence>
<evidence type="ECO:0000256" key="5">
    <source>
        <dbReference type="SAM" id="SignalP"/>
    </source>
</evidence>
<evidence type="ECO:0000256" key="4">
    <source>
        <dbReference type="PROSITE-ProRule" id="PRU00473"/>
    </source>
</evidence>
<sequence length="661" mass="76273">MRFFLVFIIICISISYNANAQKRDGNKKGRSYNIVSPEQSLLKKTDSTYVFDFANINRTEYFADGKLQRRIIELDRKKDWENLYPLLETYVANFGVENFFRDNYLLWRLAKLAEHFGETEKSKYYYRLVLKHHREDLDIGKTELHYDSLTKNEKDYYVPLEYYYELVDFRKEIDTLRPPRGVLLNMGKQVNSQTPDYGPTLSANDETLIFTSKRNTYKTSLLEVRENEDLFFTRFKDGGWEESQPFIGVNTEYNEGSACISKDGQTLYFVRCNSPDSYGNCDIFEAKLQEDSTWGEIKNLGPKVNSVNWDSHPSLSITEDTLFFASDRIEGFGLSDIYYTVKQKDNTWSKPYNLGPVVNTNGNEVSPYYDHKFKVLYFSSTGQLLRFGGFDIYKSYYKRGAWAEPKNVGPLVNGPGNEYYFTIDSKANLLFYAKSSDTQKNDLDLFSFPLPMGAQPGANTLFEGKLEGIDGQKFEGIVSVIDINNGIEVAPKFLRDDGTFAFDLIDNQQYLIILQGDNFFRIEEIFTVEGDMNVEFEAQEINARMEFESIVFDNGKSEIKPEMHSDLDKVGNFLIDHPQYLLTIAGHTDSDGNYEANKVLSQSRADAIKEFLVGFYNLDPERIMAIGYGSDKPLVEEKTEADKQLNRRVEFHIERSAKQSR</sequence>
<evidence type="ECO:0000256" key="1">
    <source>
        <dbReference type="ARBA" id="ARBA00004442"/>
    </source>
</evidence>
<dbReference type="RefSeq" id="WP_169682634.1">
    <property type="nucleotide sequence ID" value="NZ_JABBNU010000008.1"/>
</dbReference>
<dbReference type="Pfam" id="PF00691">
    <property type="entry name" value="OmpA"/>
    <property type="match status" value="1"/>
</dbReference>
<evidence type="ECO:0000256" key="2">
    <source>
        <dbReference type="ARBA" id="ARBA00023136"/>
    </source>
</evidence>
<dbReference type="PROSITE" id="PS51123">
    <property type="entry name" value="OMPA_2"/>
    <property type="match status" value="1"/>
</dbReference>
<gene>
    <name evidence="7" type="ORF">HH304_13825</name>
</gene>
<keyword evidence="2 4" id="KW-0472">Membrane</keyword>
<organism evidence="7 8">
    <name type="scientific">Marinigracilibium pacificum</name>
    <dbReference type="NCBI Taxonomy" id="2729599"/>
    <lineage>
        <taxon>Bacteria</taxon>
        <taxon>Pseudomonadati</taxon>
        <taxon>Bacteroidota</taxon>
        <taxon>Cytophagia</taxon>
        <taxon>Cytophagales</taxon>
        <taxon>Flammeovirgaceae</taxon>
        <taxon>Marinigracilibium</taxon>
    </lineage>
</organism>